<dbReference type="EMBL" id="JAEHOC010000009">
    <property type="protein sequence ID" value="KAG2438621.1"/>
    <property type="molecule type" value="Genomic_DNA"/>
</dbReference>
<dbReference type="Pfam" id="PF00089">
    <property type="entry name" value="Trypsin"/>
    <property type="match status" value="1"/>
</dbReference>
<dbReference type="SUPFAM" id="SSF50494">
    <property type="entry name" value="Trypsin-like serine proteases"/>
    <property type="match status" value="1"/>
</dbReference>
<feature type="chain" id="PRO_5033096198" description="Serine protease" evidence="7">
    <location>
        <begin position="30"/>
        <end position="662"/>
    </location>
</feature>
<protein>
    <recommendedName>
        <fullName evidence="7">Serine protease</fullName>
        <ecNumber evidence="7">3.4.21.-</ecNumber>
    </recommendedName>
</protein>
<keyword evidence="4 7" id="KW-0732">Signal</keyword>
<dbReference type="SMART" id="SM00280">
    <property type="entry name" value="KAZAL"/>
    <property type="match status" value="1"/>
</dbReference>
<feature type="compositionally biased region" description="Low complexity" evidence="8">
    <location>
        <begin position="276"/>
        <end position="290"/>
    </location>
</feature>
<proteinExistence type="inferred from homology"/>
<evidence type="ECO:0000256" key="8">
    <source>
        <dbReference type="SAM" id="MobiDB-lite"/>
    </source>
</evidence>
<dbReference type="InterPro" id="IPR009003">
    <property type="entry name" value="Peptidase_S1_PA"/>
</dbReference>
<dbReference type="Gene3D" id="3.30.60.30">
    <property type="match status" value="1"/>
</dbReference>
<evidence type="ECO:0000259" key="9">
    <source>
        <dbReference type="PROSITE" id="PS50240"/>
    </source>
</evidence>
<dbReference type="InterPro" id="IPR050966">
    <property type="entry name" value="Glutamyl_endopeptidase"/>
</dbReference>
<organism evidence="11 12">
    <name type="scientific">Chlamydomonas incerta</name>
    <dbReference type="NCBI Taxonomy" id="51695"/>
    <lineage>
        <taxon>Eukaryota</taxon>
        <taxon>Viridiplantae</taxon>
        <taxon>Chlorophyta</taxon>
        <taxon>core chlorophytes</taxon>
        <taxon>Chlorophyceae</taxon>
        <taxon>CS clade</taxon>
        <taxon>Chlamydomonadales</taxon>
        <taxon>Chlamydomonadaceae</taxon>
        <taxon>Chlamydomonas</taxon>
    </lineage>
</organism>
<sequence length="662" mass="68833">MLAGPPPVPRRALVVAWLLLAAVSRLAGAVDVAAVPEESFDCQAGCRKAFKPVCGADGRTYASPCLAKCQGVQVAHHGPCEGEDVLHPANCHVVTDKDAAGRGSPVLTPRHLEAFAHEGYRYAGQLTLTGEPVRPQARSHSQRPGAGAGAGSAATQPAQLQPPPLMRAMRVTREGHVYYADMDETVAAVLDDVISRNANASDGAEPHVHALLHNLRQWRDYHGAGGGGRGGAAGAGAGAGAGGSKWKKGASVAAGAGDAVTREHTLVPGLVDAKVAGSSSGSGSAAAAAAGGSGVAKGGVASKDEEQRRQKQKQQQTAASKAFWKFWGQQRKEDGPDGGQQQPAREGQGNAAASASGAAAGAAHHRQARRSLGIFDGDDRVDCPRTPTYPFTAVGQINVRDSTGNYVCSGALVGPDVVLTAAHCVFNRGAQTFYDKLDFAPARYRTLDGEVVNPFGVVPWSYVTVYQSYSTMSTADPNVYDVAVIKLSQRIGSQAGWMGVFEPCNAFAPSRYVALTAGYPSDQPPGSCKTTQCVVVQEPCTDGYLYHKCDTASGQSGSPMWMMAMTSQRKMGPYVRAVHNIEWVQEMPNGQSVSYINSAVSITPDHYRSILAWIAPSFDSGGSSSGSDSTTPMGPALPPPTTTSSSSSSSSSSGGAQYSTGR</sequence>
<dbReference type="CDD" id="cd00104">
    <property type="entry name" value="KAZAL_FS"/>
    <property type="match status" value="1"/>
</dbReference>
<evidence type="ECO:0000256" key="3">
    <source>
        <dbReference type="ARBA" id="ARBA00022670"/>
    </source>
</evidence>
<feature type="region of interest" description="Disordered" evidence="8">
    <location>
        <begin position="276"/>
        <end position="363"/>
    </location>
</feature>
<evidence type="ECO:0000313" key="11">
    <source>
        <dbReference type="EMBL" id="KAG2438621.1"/>
    </source>
</evidence>
<evidence type="ECO:0000256" key="5">
    <source>
        <dbReference type="ARBA" id="ARBA00022801"/>
    </source>
</evidence>
<dbReference type="Pfam" id="PF07648">
    <property type="entry name" value="Kazal_2"/>
    <property type="match status" value="1"/>
</dbReference>
<keyword evidence="6 7" id="KW-0720">Serine protease</keyword>
<feature type="region of interest" description="Disordered" evidence="8">
    <location>
        <begin position="226"/>
        <end position="248"/>
    </location>
</feature>
<dbReference type="GO" id="GO:0006508">
    <property type="term" value="P:proteolysis"/>
    <property type="evidence" value="ECO:0007669"/>
    <property type="project" value="UniProtKB-KW"/>
</dbReference>
<dbReference type="PANTHER" id="PTHR15462">
    <property type="entry name" value="SERINE PROTEASE"/>
    <property type="match status" value="1"/>
</dbReference>
<evidence type="ECO:0000256" key="4">
    <source>
        <dbReference type="ARBA" id="ARBA00022729"/>
    </source>
</evidence>
<dbReference type="Gene3D" id="2.40.10.10">
    <property type="entry name" value="Trypsin-like serine proteases"/>
    <property type="match status" value="2"/>
</dbReference>
<dbReference type="PANTHER" id="PTHR15462:SF8">
    <property type="entry name" value="SERINE PROTEASE"/>
    <property type="match status" value="1"/>
</dbReference>
<dbReference type="PROSITE" id="PS51465">
    <property type="entry name" value="KAZAL_2"/>
    <property type="match status" value="1"/>
</dbReference>
<dbReference type="EC" id="3.4.21.-" evidence="7"/>
<reference evidence="11" key="1">
    <citation type="journal article" date="2020" name="bioRxiv">
        <title>Comparative genomics of Chlamydomonas.</title>
        <authorList>
            <person name="Craig R.J."/>
            <person name="Hasan A.R."/>
            <person name="Ness R.W."/>
            <person name="Keightley P.D."/>
        </authorList>
    </citation>
    <scope>NUCLEOTIDE SEQUENCE</scope>
    <source>
        <strain evidence="11">SAG 7.73</strain>
    </source>
</reference>
<dbReference type="PROSITE" id="PS00134">
    <property type="entry name" value="TRYPSIN_HIS"/>
    <property type="match status" value="1"/>
</dbReference>
<keyword evidence="12" id="KW-1185">Reference proteome</keyword>
<dbReference type="InterPro" id="IPR036058">
    <property type="entry name" value="Kazal_dom_sf"/>
</dbReference>
<dbReference type="AlphaFoldDB" id="A0A835THV6"/>
<accession>A0A835THV6</accession>
<evidence type="ECO:0000256" key="6">
    <source>
        <dbReference type="ARBA" id="ARBA00022825"/>
    </source>
</evidence>
<evidence type="ECO:0000256" key="1">
    <source>
        <dbReference type="ARBA" id="ARBA00007664"/>
    </source>
</evidence>
<dbReference type="PRINTS" id="PR00839">
    <property type="entry name" value="V8PROTEASE"/>
</dbReference>
<dbReference type="Proteomes" id="UP000650467">
    <property type="component" value="Unassembled WGS sequence"/>
</dbReference>
<evidence type="ECO:0000259" key="10">
    <source>
        <dbReference type="PROSITE" id="PS51465"/>
    </source>
</evidence>
<comment type="similarity">
    <text evidence="2 7">Belongs to the peptidase S1B family.</text>
</comment>
<feature type="compositionally biased region" description="Low complexity" evidence="8">
    <location>
        <begin position="619"/>
        <end position="629"/>
    </location>
</feature>
<comment type="similarity">
    <text evidence="1">Belongs to the peptidase S1 family.</text>
</comment>
<feature type="compositionally biased region" description="Low complexity" evidence="8">
    <location>
        <begin position="351"/>
        <end position="362"/>
    </location>
</feature>
<evidence type="ECO:0000313" key="12">
    <source>
        <dbReference type="Proteomes" id="UP000650467"/>
    </source>
</evidence>
<feature type="region of interest" description="Disordered" evidence="8">
    <location>
        <begin position="133"/>
        <end position="164"/>
    </location>
</feature>
<dbReference type="GO" id="GO:0004252">
    <property type="term" value="F:serine-type endopeptidase activity"/>
    <property type="evidence" value="ECO:0007669"/>
    <property type="project" value="InterPro"/>
</dbReference>
<comment type="caution">
    <text evidence="11">The sequence shown here is derived from an EMBL/GenBank/DDBJ whole genome shotgun (WGS) entry which is preliminary data.</text>
</comment>
<evidence type="ECO:0000256" key="7">
    <source>
        <dbReference type="RuleBase" id="RU004296"/>
    </source>
</evidence>
<dbReference type="InterPro" id="IPR008256">
    <property type="entry name" value="Peptidase_S1B"/>
</dbReference>
<gene>
    <name evidence="11" type="ORF">HXX76_005170</name>
</gene>
<name>A0A835THV6_CHLIN</name>
<dbReference type="InterPro" id="IPR043504">
    <property type="entry name" value="Peptidase_S1_PA_chymotrypsin"/>
</dbReference>
<dbReference type="InterPro" id="IPR018114">
    <property type="entry name" value="TRYPSIN_HIS"/>
</dbReference>
<dbReference type="SUPFAM" id="SSF100895">
    <property type="entry name" value="Kazal-type serine protease inhibitors"/>
    <property type="match status" value="1"/>
</dbReference>
<feature type="signal peptide" evidence="7">
    <location>
        <begin position="1"/>
        <end position="29"/>
    </location>
</feature>
<dbReference type="InterPro" id="IPR001254">
    <property type="entry name" value="Trypsin_dom"/>
</dbReference>
<dbReference type="InterPro" id="IPR002350">
    <property type="entry name" value="Kazal_dom"/>
</dbReference>
<evidence type="ECO:0000256" key="2">
    <source>
        <dbReference type="ARBA" id="ARBA00008764"/>
    </source>
</evidence>
<feature type="domain" description="Kazal-like" evidence="10">
    <location>
        <begin position="36"/>
        <end position="82"/>
    </location>
</feature>
<feature type="domain" description="Peptidase S1" evidence="9">
    <location>
        <begin position="374"/>
        <end position="619"/>
    </location>
</feature>
<feature type="region of interest" description="Disordered" evidence="8">
    <location>
        <begin position="619"/>
        <end position="662"/>
    </location>
</feature>
<dbReference type="PROSITE" id="PS50240">
    <property type="entry name" value="TRYPSIN_DOM"/>
    <property type="match status" value="1"/>
</dbReference>
<dbReference type="OrthoDB" id="551340at2759"/>
<feature type="compositionally biased region" description="Gly residues" evidence="8">
    <location>
        <begin position="226"/>
        <end position="243"/>
    </location>
</feature>
<keyword evidence="3 7" id="KW-0645">Protease</keyword>
<feature type="compositionally biased region" description="Low complexity" evidence="8">
    <location>
        <begin position="642"/>
        <end position="653"/>
    </location>
</feature>
<keyword evidence="5 7" id="KW-0378">Hydrolase</keyword>